<feature type="region of interest" description="Disordered" evidence="1">
    <location>
        <begin position="821"/>
        <end position="885"/>
    </location>
</feature>
<reference evidence="2" key="1">
    <citation type="submission" date="2023-01" db="EMBL/GenBank/DDBJ databases">
        <authorList>
            <person name="Piombo E."/>
        </authorList>
    </citation>
    <scope>NUCLEOTIDE SEQUENCE</scope>
</reference>
<feature type="compositionally biased region" description="Low complexity" evidence="1">
    <location>
        <begin position="854"/>
        <end position="873"/>
    </location>
</feature>
<dbReference type="Proteomes" id="UP001160390">
    <property type="component" value="Unassembled WGS sequence"/>
</dbReference>
<accession>A0AA35MCJ6</accession>
<sequence length="897" mass="99339">MKNLPTEPNEKLQRLFIVTVGTSGSRAKIDADYEKTPPPLEPFKKDRNEVTQWVSSLDSNTSSEPSGVVGDVDSQNQYRDSPLPQIGDYRSFIETSRAYQWLLSSLQKHLQLDMSAPNLMYEIGESIRSKLLDDETMRKLSRRQAQPSVKMAFGLEWDLRKFVIDQEYVDSGPSILGHILCVTGTRGCAQATTVQKYFEQTWPGVYNPLISLLNKFLSSTQLASCDLELPDGTSLTITQDQSQCFIVVRGGFEFVAEIGEQLGWLGSALRPSELPEGVISCVPQISSIDLHGQSTHKGNIIIDAACQITFSMNIMDDSNPLLSGFCWANMFRNPVVVAGYPIRHRDQGDTGLEIPLEAMAELVQSDQVFNIDGNIMLKGFCSLLVVTAVEADAAIWHFLFNADGERISYCDTRLEGTEGMRIITPKSLELKNLENCRHVVGWTPSSGVWHTTLYPAPFSNLIVIDKLNVQSGFGMHGGISVSLGRRDKPLRLARAKGLSKMLAWIYAQSFVLMDVDDRRAWLVDGASGLLHLVRASIGQDRNHPAYKSKWKFSGALKLEGDDCLGLAGDHGVTAVEILGNPNNLNIQLYVDDVEPNATGELVEVPYRLRNRVQEVLPQLEALVDKQAEVAAQDGYWYHPTSKPFEKSLAGWDFWDIAGPVGPIQRKIYHLQASGRGWVDYIRSIKAVTIFGGGFGELLEPEEQNICSNWATVPKNNDYLGSSIATLKNIHTLTNVRPLDPGLITTDITWSSQATLFSPCACLDPDGETPLQHHDPVQLLLPKGRNPHLDIPSTCLGITIGSIECKGAVVFGHTRYRWQWPKSQEADGQVDNESTEPPPSASNSSQPRVGHSDESGLLEMSSSSSRAQTTSASRPVTLKDPAKAKVKERWSWLKRFSR</sequence>
<feature type="compositionally biased region" description="Polar residues" evidence="1">
    <location>
        <begin position="56"/>
        <end position="65"/>
    </location>
</feature>
<evidence type="ECO:0000256" key="1">
    <source>
        <dbReference type="SAM" id="MobiDB-lite"/>
    </source>
</evidence>
<feature type="region of interest" description="Disordered" evidence="1">
    <location>
        <begin position="56"/>
        <end position="79"/>
    </location>
</feature>
<protein>
    <submittedName>
        <fullName evidence="2">Uncharacterized protein</fullName>
    </submittedName>
</protein>
<keyword evidence="3" id="KW-1185">Reference proteome</keyword>
<comment type="caution">
    <text evidence="2">The sequence shown here is derived from an EMBL/GenBank/DDBJ whole genome shotgun (WGS) entry which is preliminary data.</text>
</comment>
<name>A0AA35MCJ6_9HYPO</name>
<proteinExistence type="predicted"/>
<organism evidence="2 3">
    <name type="scientific">Clonostachys chloroleuca</name>
    <dbReference type="NCBI Taxonomy" id="1926264"/>
    <lineage>
        <taxon>Eukaryota</taxon>
        <taxon>Fungi</taxon>
        <taxon>Dikarya</taxon>
        <taxon>Ascomycota</taxon>
        <taxon>Pezizomycotina</taxon>
        <taxon>Sordariomycetes</taxon>
        <taxon>Hypocreomycetidae</taxon>
        <taxon>Hypocreales</taxon>
        <taxon>Bionectriaceae</taxon>
        <taxon>Clonostachys</taxon>
    </lineage>
</organism>
<gene>
    <name evidence="2" type="ORF">CCHLO57077_00009303</name>
</gene>
<evidence type="ECO:0000313" key="3">
    <source>
        <dbReference type="Proteomes" id="UP001160390"/>
    </source>
</evidence>
<evidence type="ECO:0000313" key="2">
    <source>
        <dbReference type="EMBL" id="CAI6094452.1"/>
    </source>
</evidence>
<dbReference type="EMBL" id="CABFNP030001256">
    <property type="protein sequence ID" value="CAI6094452.1"/>
    <property type="molecule type" value="Genomic_DNA"/>
</dbReference>
<dbReference type="AlphaFoldDB" id="A0AA35MCJ6"/>